<evidence type="ECO:0000256" key="1">
    <source>
        <dbReference type="SAM" id="Coils"/>
    </source>
</evidence>
<comment type="caution">
    <text evidence="3">The sequence shown here is derived from an EMBL/GenBank/DDBJ whole genome shotgun (WGS) entry which is preliminary data.</text>
</comment>
<accession>A0A8S1HU70</accession>
<dbReference type="EMBL" id="CAJGYM010000262">
    <property type="protein sequence ID" value="CAD6200235.1"/>
    <property type="molecule type" value="Genomic_DNA"/>
</dbReference>
<feature type="region of interest" description="Disordered" evidence="2">
    <location>
        <begin position="1"/>
        <end position="25"/>
    </location>
</feature>
<keyword evidence="1" id="KW-0175">Coiled coil</keyword>
<evidence type="ECO:0000256" key="2">
    <source>
        <dbReference type="SAM" id="MobiDB-lite"/>
    </source>
</evidence>
<name>A0A8S1HU70_9PELO</name>
<reference evidence="3" key="1">
    <citation type="submission" date="2020-10" db="EMBL/GenBank/DDBJ databases">
        <authorList>
            <person name="Kikuchi T."/>
        </authorList>
    </citation>
    <scope>NUCLEOTIDE SEQUENCE</scope>
    <source>
        <strain evidence="3">NKZ352</strain>
    </source>
</reference>
<proteinExistence type="predicted"/>
<keyword evidence="4" id="KW-1185">Reference proteome</keyword>
<gene>
    <name evidence="3" type="ORF">CAUJ_LOCUS16132</name>
</gene>
<protein>
    <submittedName>
        <fullName evidence="3">Uncharacterized protein</fullName>
    </submittedName>
</protein>
<dbReference type="OrthoDB" id="5862411at2759"/>
<sequence>MGQPREKRPAPSADDSLNSDPNLDDDQDVRTLLAQVVADNKALKQAYADLNARVSQFLEINSSLVVENARLVSENEALRNQNRALQQRPALTSPVKTAPSLPTKLAQLSSQVKMTNELASIREKSFQAVIERLDDSKTPDQDKNDKDFVDAVCAEAGIPCPEEVFRHQCDAKRRPLKIRFASTYSRDLFIRRFRHSIPVVSLSCPLNPRCRRDMTLTELSLLRSLRKKAYEDNVKAGIFKYFVRDLEIVETDKPRKFVVSTKIKDPTIVETQPAAPSSVPEANDMEQ</sequence>
<feature type="coiled-coil region" evidence="1">
    <location>
        <begin position="33"/>
        <end position="88"/>
    </location>
</feature>
<evidence type="ECO:0000313" key="4">
    <source>
        <dbReference type="Proteomes" id="UP000835052"/>
    </source>
</evidence>
<feature type="compositionally biased region" description="Low complexity" evidence="2">
    <location>
        <begin position="10"/>
        <end position="21"/>
    </location>
</feature>
<dbReference type="AlphaFoldDB" id="A0A8S1HU70"/>
<evidence type="ECO:0000313" key="3">
    <source>
        <dbReference type="EMBL" id="CAD6200235.1"/>
    </source>
</evidence>
<organism evidence="3 4">
    <name type="scientific">Caenorhabditis auriculariae</name>
    <dbReference type="NCBI Taxonomy" id="2777116"/>
    <lineage>
        <taxon>Eukaryota</taxon>
        <taxon>Metazoa</taxon>
        <taxon>Ecdysozoa</taxon>
        <taxon>Nematoda</taxon>
        <taxon>Chromadorea</taxon>
        <taxon>Rhabditida</taxon>
        <taxon>Rhabditina</taxon>
        <taxon>Rhabditomorpha</taxon>
        <taxon>Rhabditoidea</taxon>
        <taxon>Rhabditidae</taxon>
        <taxon>Peloderinae</taxon>
        <taxon>Caenorhabditis</taxon>
    </lineage>
</organism>
<dbReference type="Proteomes" id="UP000835052">
    <property type="component" value="Unassembled WGS sequence"/>
</dbReference>